<reference evidence="2" key="1">
    <citation type="journal article" date="2021" name="Proc. Natl. Acad. Sci. U.S.A.">
        <title>A Catalog of Tens of Thousands of Viruses from Human Metagenomes Reveals Hidden Associations with Chronic Diseases.</title>
        <authorList>
            <person name="Tisza M.J."/>
            <person name="Buck C.B."/>
        </authorList>
    </citation>
    <scope>NUCLEOTIDE SEQUENCE</scope>
    <source>
        <strain evidence="2">CtqK313</strain>
    </source>
</reference>
<proteinExistence type="predicted"/>
<name>A0A8S5TB67_9CAUD</name>
<sequence>MDCGDFVKIGVSGNVEQRATQIPYKVNRIFSTDELKNAFKLEHEMHMMFCEDRVPNALGREYFNISFDIAVSELKKRADEQKTMELVNPIPKKPLSISEKQKVIFKLIPLLKYIDDFDLGYMLGVAEEKSKQKSVEESEYDFLQDGLSALLDLDETDLMMSLTYAIALRDKEKRGQK</sequence>
<evidence type="ECO:0000313" key="2">
    <source>
        <dbReference type="EMBL" id="DAF60231.1"/>
    </source>
</evidence>
<feature type="domain" description="Bacteriophage T5 Orf172 DNA-binding" evidence="1">
    <location>
        <begin position="6"/>
        <end position="70"/>
    </location>
</feature>
<protein>
    <submittedName>
        <fullName evidence="2">Meiotically up-regulated protein</fullName>
    </submittedName>
</protein>
<dbReference type="EMBL" id="BK032785">
    <property type="protein sequence ID" value="DAF60231.1"/>
    <property type="molecule type" value="Genomic_DNA"/>
</dbReference>
<organism evidence="2">
    <name type="scientific">Siphoviridae sp. ctqK313</name>
    <dbReference type="NCBI Taxonomy" id="2827946"/>
    <lineage>
        <taxon>Viruses</taxon>
        <taxon>Duplodnaviria</taxon>
        <taxon>Heunggongvirae</taxon>
        <taxon>Uroviricota</taxon>
        <taxon>Caudoviricetes</taxon>
    </lineage>
</organism>
<dbReference type="Pfam" id="PF10544">
    <property type="entry name" value="T5orf172"/>
    <property type="match status" value="1"/>
</dbReference>
<evidence type="ECO:0000259" key="1">
    <source>
        <dbReference type="Pfam" id="PF10544"/>
    </source>
</evidence>
<dbReference type="InterPro" id="IPR018306">
    <property type="entry name" value="Phage_T5_Orf172_DNA-bd"/>
</dbReference>
<accession>A0A8S5TB67</accession>